<dbReference type="CDD" id="cd06261">
    <property type="entry name" value="TM_PBP2"/>
    <property type="match status" value="1"/>
</dbReference>
<reference evidence="9 10" key="1">
    <citation type="submission" date="2019-03" db="EMBL/GenBank/DDBJ databases">
        <title>Genomic Encyclopedia of Type Strains, Phase IV (KMG-IV): sequencing the most valuable type-strain genomes for metagenomic binning, comparative biology and taxonomic classification.</title>
        <authorList>
            <person name="Goeker M."/>
        </authorList>
    </citation>
    <scope>NUCLEOTIDE SEQUENCE [LARGE SCALE GENOMIC DNA]</scope>
    <source>
        <strain evidence="9 10">DSM 101</strain>
    </source>
</reference>
<feature type="transmembrane region" description="Helical" evidence="7">
    <location>
        <begin position="191"/>
        <end position="209"/>
    </location>
</feature>
<name>A0A4R1I4M1_ANCAQ</name>
<proteinExistence type="inferred from homology"/>
<keyword evidence="6 7" id="KW-0472">Membrane</keyword>
<feature type="transmembrane region" description="Helical" evidence="7">
    <location>
        <begin position="158"/>
        <end position="179"/>
    </location>
</feature>
<organism evidence="9 10">
    <name type="scientific">Ancylobacter aquaticus</name>
    <dbReference type="NCBI Taxonomy" id="100"/>
    <lineage>
        <taxon>Bacteria</taxon>
        <taxon>Pseudomonadati</taxon>
        <taxon>Pseudomonadota</taxon>
        <taxon>Alphaproteobacteria</taxon>
        <taxon>Hyphomicrobiales</taxon>
        <taxon>Xanthobacteraceae</taxon>
        <taxon>Ancylobacter</taxon>
    </lineage>
</organism>
<evidence type="ECO:0000313" key="9">
    <source>
        <dbReference type="EMBL" id="TCK30237.1"/>
    </source>
</evidence>
<dbReference type="PROSITE" id="PS50928">
    <property type="entry name" value="ABC_TM1"/>
    <property type="match status" value="1"/>
</dbReference>
<dbReference type="Pfam" id="PF00528">
    <property type="entry name" value="BPD_transp_1"/>
    <property type="match status" value="1"/>
</dbReference>
<evidence type="ECO:0000256" key="2">
    <source>
        <dbReference type="ARBA" id="ARBA00022448"/>
    </source>
</evidence>
<dbReference type="InterPro" id="IPR000515">
    <property type="entry name" value="MetI-like"/>
</dbReference>
<sequence>MSSAKAPSAKTTSVNAAHSVVEPSSRSKRIAATLVIVYAVVTMVPLVWIFLTSIKSPPDSISYPPKILFTPSIEGYCNLFTTRTRQTAEYIASLPEPDGVCDAVTRQRNMVIAGSSNFLPRFANSLIIAFGSTFLAVGLGTLAAYGFSRFKVPLADDLLFFILSTRMMPPIAVAIPIYLMYRQLGLSDTALGMMLLYTAVNVSLAVWLLKGFIDEIPREYEEAAMIDGYSRLQAFRKVVLPQATTGIAATAIFCLIFAWNEYAFASLLTSGSAQTAPPFIPTIIGEGGQDWPAVAAGTTIFLVPILVFTILLRKQLLRGITFGAVRK</sequence>
<protein>
    <submittedName>
        <fullName evidence="9">Carbohydrate ABC transporter membrane protein 2 (CUT1 family)</fullName>
    </submittedName>
</protein>
<dbReference type="InterPro" id="IPR050901">
    <property type="entry name" value="BP-dep_ABC_trans_perm"/>
</dbReference>
<evidence type="ECO:0000256" key="6">
    <source>
        <dbReference type="ARBA" id="ARBA00023136"/>
    </source>
</evidence>
<dbReference type="OrthoDB" id="9815445at2"/>
<dbReference type="InterPro" id="IPR035906">
    <property type="entry name" value="MetI-like_sf"/>
</dbReference>
<dbReference type="GO" id="GO:0055085">
    <property type="term" value="P:transmembrane transport"/>
    <property type="evidence" value="ECO:0007669"/>
    <property type="project" value="InterPro"/>
</dbReference>
<dbReference type="RefSeq" id="WP_131833591.1">
    <property type="nucleotide sequence ID" value="NZ_SMFY01000001.1"/>
</dbReference>
<keyword evidence="5 7" id="KW-1133">Transmembrane helix</keyword>
<dbReference type="GO" id="GO:0005886">
    <property type="term" value="C:plasma membrane"/>
    <property type="evidence" value="ECO:0007669"/>
    <property type="project" value="UniProtKB-SubCell"/>
</dbReference>
<dbReference type="AlphaFoldDB" id="A0A4R1I4M1"/>
<dbReference type="EMBL" id="SMFY01000001">
    <property type="protein sequence ID" value="TCK30237.1"/>
    <property type="molecule type" value="Genomic_DNA"/>
</dbReference>
<keyword evidence="3" id="KW-1003">Cell membrane</keyword>
<feature type="domain" description="ABC transmembrane type-1" evidence="8">
    <location>
        <begin position="122"/>
        <end position="312"/>
    </location>
</feature>
<evidence type="ECO:0000256" key="1">
    <source>
        <dbReference type="ARBA" id="ARBA00004651"/>
    </source>
</evidence>
<evidence type="ECO:0000256" key="7">
    <source>
        <dbReference type="RuleBase" id="RU363032"/>
    </source>
</evidence>
<evidence type="ECO:0000256" key="4">
    <source>
        <dbReference type="ARBA" id="ARBA00022692"/>
    </source>
</evidence>
<comment type="similarity">
    <text evidence="7">Belongs to the binding-protein-dependent transport system permease family.</text>
</comment>
<comment type="caution">
    <text evidence="9">The sequence shown here is derived from an EMBL/GenBank/DDBJ whole genome shotgun (WGS) entry which is preliminary data.</text>
</comment>
<dbReference type="SUPFAM" id="SSF161098">
    <property type="entry name" value="MetI-like"/>
    <property type="match status" value="1"/>
</dbReference>
<feature type="transmembrane region" description="Helical" evidence="7">
    <location>
        <begin position="291"/>
        <end position="312"/>
    </location>
</feature>
<dbReference type="Proteomes" id="UP000295030">
    <property type="component" value="Unassembled WGS sequence"/>
</dbReference>
<keyword evidence="2 7" id="KW-0813">Transport</keyword>
<dbReference type="PANTHER" id="PTHR32243:SF52">
    <property type="entry name" value="ABC TRANSPORTER PERMEASE PROTEIN"/>
    <property type="match status" value="1"/>
</dbReference>
<gene>
    <name evidence="9" type="ORF">EV667_0325</name>
</gene>
<evidence type="ECO:0000256" key="5">
    <source>
        <dbReference type="ARBA" id="ARBA00022989"/>
    </source>
</evidence>
<dbReference type="PANTHER" id="PTHR32243">
    <property type="entry name" value="MALTOSE TRANSPORT SYSTEM PERMEASE-RELATED"/>
    <property type="match status" value="1"/>
</dbReference>
<evidence type="ECO:0000313" key="10">
    <source>
        <dbReference type="Proteomes" id="UP000295030"/>
    </source>
</evidence>
<evidence type="ECO:0000256" key="3">
    <source>
        <dbReference type="ARBA" id="ARBA00022475"/>
    </source>
</evidence>
<feature type="transmembrane region" description="Helical" evidence="7">
    <location>
        <begin position="238"/>
        <end position="259"/>
    </location>
</feature>
<keyword evidence="4 7" id="KW-0812">Transmembrane</keyword>
<dbReference type="Gene3D" id="1.10.3720.10">
    <property type="entry name" value="MetI-like"/>
    <property type="match status" value="1"/>
</dbReference>
<comment type="subcellular location">
    <subcellularLocation>
        <location evidence="1 7">Cell membrane</location>
        <topology evidence="1 7">Multi-pass membrane protein</topology>
    </subcellularLocation>
</comment>
<keyword evidence="10" id="KW-1185">Reference proteome</keyword>
<accession>A0A4R1I4M1</accession>
<feature type="transmembrane region" description="Helical" evidence="7">
    <location>
        <begin position="30"/>
        <end position="51"/>
    </location>
</feature>
<evidence type="ECO:0000259" key="8">
    <source>
        <dbReference type="PROSITE" id="PS50928"/>
    </source>
</evidence>
<feature type="transmembrane region" description="Helical" evidence="7">
    <location>
        <begin position="126"/>
        <end position="146"/>
    </location>
</feature>